<reference evidence="3" key="1">
    <citation type="journal article" date="2019" name="Int. J. Syst. Evol. Microbiol.">
        <title>The Global Catalogue of Microorganisms (GCM) 10K type strain sequencing project: providing services to taxonomists for standard genome sequencing and annotation.</title>
        <authorList>
            <consortium name="The Broad Institute Genomics Platform"/>
            <consortium name="The Broad Institute Genome Sequencing Center for Infectious Disease"/>
            <person name="Wu L."/>
            <person name="Ma J."/>
        </authorList>
    </citation>
    <scope>NUCLEOTIDE SEQUENCE [LARGE SCALE GENOMIC DNA]</scope>
    <source>
        <strain evidence="3">CECT 7649</strain>
    </source>
</reference>
<evidence type="ECO:0000313" key="3">
    <source>
        <dbReference type="Proteomes" id="UP001596496"/>
    </source>
</evidence>
<feature type="transmembrane region" description="Helical" evidence="1">
    <location>
        <begin position="32"/>
        <end position="51"/>
    </location>
</feature>
<gene>
    <name evidence="2" type="ORF">ACFQSB_03050</name>
</gene>
<accession>A0ABW2NWG4</accession>
<dbReference type="EMBL" id="JBHTCG010000002">
    <property type="protein sequence ID" value="MFC7381169.1"/>
    <property type="molecule type" value="Genomic_DNA"/>
</dbReference>
<keyword evidence="1" id="KW-0472">Membrane</keyword>
<keyword evidence="1" id="KW-1133">Transmembrane helix</keyword>
<protein>
    <recommendedName>
        <fullName evidence="4">DUF4175 domain-containing protein</fullName>
    </recommendedName>
</protein>
<comment type="caution">
    <text evidence="2">The sequence shown here is derived from an EMBL/GenBank/DDBJ whole genome shotgun (WGS) entry which is preliminary data.</text>
</comment>
<keyword evidence="1" id="KW-0812">Transmembrane</keyword>
<evidence type="ECO:0008006" key="4">
    <source>
        <dbReference type="Google" id="ProtNLM"/>
    </source>
</evidence>
<organism evidence="2 3">
    <name type="scientific">Sphaerisporangium rhizosphaerae</name>
    <dbReference type="NCBI Taxonomy" id="2269375"/>
    <lineage>
        <taxon>Bacteria</taxon>
        <taxon>Bacillati</taxon>
        <taxon>Actinomycetota</taxon>
        <taxon>Actinomycetes</taxon>
        <taxon>Streptosporangiales</taxon>
        <taxon>Streptosporangiaceae</taxon>
        <taxon>Sphaerisporangium</taxon>
    </lineage>
</organism>
<dbReference type="Proteomes" id="UP001596496">
    <property type="component" value="Unassembled WGS sequence"/>
</dbReference>
<name>A0ABW2NWG4_9ACTN</name>
<proteinExistence type="predicted"/>
<evidence type="ECO:0000256" key="1">
    <source>
        <dbReference type="SAM" id="Phobius"/>
    </source>
</evidence>
<dbReference type="RefSeq" id="WP_354851280.1">
    <property type="nucleotide sequence ID" value="NZ_JBHTCG010000002.1"/>
</dbReference>
<keyword evidence="3" id="KW-1185">Reference proteome</keyword>
<feature type="transmembrane region" description="Helical" evidence="1">
    <location>
        <begin position="7"/>
        <end position="26"/>
    </location>
</feature>
<evidence type="ECO:0000313" key="2">
    <source>
        <dbReference type="EMBL" id="MFC7381169.1"/>
    </source>
</evidence>
<sequence>MDRRLNIRLIVAVCAFIAFLALSLYAGIAQLWWLFLCGILLTMVSVSYALVEGEWWKSTRGDDSVRPGRS</sequence>